<comment type="caution">
    <text evidence="1">The sequence shown here is derived from an EMBL/GenBank/DDBJ whole genome shotgun (WGS) entry which is preliminary data.</text>
</comment>
<dbReference type="Proteomes" id="UP000639772">
    <property type="component" value="Chromosome 10"/>
</dbReference>
<dbReference type="AlphaFoldDB" id="A0A835UJ77"/>
<protein>
    <submittedName>
        <fullName evidence="1">Uncharacterized protein</fullName>
    </submittedName>
</protein>
<organism evidence="1 2">
    <name type="scientific">Vanilla planifolia</name>
    <name type="common">Vanilla</name>
    <dbReference type="NCBI Taxonomy" id="51239"/>
    <lineage>
        <taxon>Eukaryota</taxon>
        <taxon>Viridiplantae</taxon>
        <taxon>Streptophyta</taxon>
        <taxon>Embryophyta</taxon>
        <taxon>Tracheophyta</taxon>
        <taxon>Spermatophyta</taxon>
        <taxon>Magnoliopsida</taxon>
        <taxon>Liliopsida</taxon>
        <taxon>Asparagales</taxon>
        <taxon>Orchidaceae</taxon>
        <taxon>Vanilloideae</taxon>
        <taxon>Vanilleae</taxon>
        <taxon>Vanilla</taxon>
    </lineage>
</organism>
<proteinExistence type="predicted"/>
<name>A0A835UJ77_VANPL</name>
<evidence type="ECO:0000313" key="1">
    <source>
        <dbReference type="EMBL" id="KAG0465159.1"/>
    </source>
</evidence>
<evidence type="ECO:0000313" key="2">
    <source>
        <dbReference type="Proteomes" id="UP000639772"/>
    </source>
</evidence>
<reference evidence="1 2" key="1">
    <citation type="journal article" date="2020" name="Nat. Food">
        <title>A phased Vanilla planifolia genome enables genetic improvement of flavour and production.</title>
        <authorList>
            <person name="Hasing T."/>
            <person name="Tang H."/>
            <person name="Brym M."/>
            <person name="Khazi F."/>
            <person name="Huang T."/>
            <person name="Chambers A.H."/>
        </authorList>
    </citation>
    <scope>NUCLEOTIDE SEQUENCE [LARGE SCALE GENOMIC DNA]</scope>
    <source>
        <tissue evidence="1">Leaf</tissue>
    </source>
</reference>
<accession>A0A835UJ77</accession>
<gene>
    <name evidence="1" type="ORF">HPP92_019323</name>
</gene>
<dbReference type="EMBL" id="JADCNM010000010">
    <property type="protein sequence ID" value="KAG0465159.1"/>
    <property type="molecule type" value="Genomic_DNA"/>
</dbReference>
<sequence>MTCLGQSNYIQPVPFPVRSGIPKRSDFQNPSPIVGSFRTFQLEVFQSEEQINHLAWCSRFDDAESSSLILARIVIPSSTNPEWLQPNSNPRR</sequence>